<dbReference type="EC" id="5.2.1.8" evidence="6"/>
<dbReference type="Gene3D" id="3.10.50.40">
    <property type="match status" value="1"/>
</dbReference>
<keyword evidence="4 5" id="KW-0413">Isomerase</keyword>
<dbReference type="RefSeq" id="WP_200507370.1">
    <property type="nucleotide sequence ID" value="NZ_JAEHFX010000009.1"/>
</dbReference>
<reference evidence="8 9" key="1">
    <citation type="submission" date="2020-12" db="EMBL/GenBank/DDBJ databases">
        <title>Bacterial novel species Adhaeribacter sp. BT258 isolated from soil.</title>
        <authorList>
            <person name="Jung H.-Y."/>
        </authorList>
    </citation>
    <scope>NUCLEOTIDE SEQUENCE [LARGE SCALE GENOMIC DNA]</scope>
    <source>
        <strain evidence="8 9">BT258</strain>
    </source>
</reference>
<comment type="catalytic activity">
    <reaction evidence="1 5 6">
        <text>[protein]-peptidylproline (omega=180) = [protein]-peptidylproline (omega=0)</text>
        <dbReference type="Rhea" id="RHEA:16237"/>
        <dbReference type="Rhea" id="RHEA-COMP:10747"/>
        <dbReference type="Rhea" id="RHEA-COMP:10748"/>
        <dbReference type="ChEBI" id="CHEBI:83833"/>
        <dbReference type="ChEBI" id="CHEBI:83834"/>
        <dbReference type="EC" id="5.2.1.8"/>
    </reaction>
</comment>
<protein>
    <recommendedName>
        <fullName evidence="6">Peptidyl-prolyl cis-trans isomerase</fullName>
        <ecNumber evidence="6">5.2.1.8</ecNumber>
    </recommendedName>
</protein>
<dbReference type="Proteomes" id="UP000644147">
    <property type="component" value="Unassembled WGS sequence"/>
</dbReference>
<dbReference type="PROSITE" id="PS51257">
    <property type="entry name" value="PROKAR_LIPOPROTEIN"/>
    <property type="match status" value="1"/>
</dbReference>
<accession>A0ABS1C582</accession>
<organism evidence="8 9">
    <name type="scientific">Adhaeribacter terrigena</name>
    <dbReference type="NCBI Taxonomy" id="2793070"/>
    <lineage>
        <taxon>Bacteria</taxon>
        <taxon>Pseudomonadati</taxon>
        <taxon>Bacteroidota</taxon>
        <taxon>Cytophagia</taxon>
        <taxon>Cytophagales</taxon>
        <taxon>Hymenobacteraceae</taxon>
        <taxon>Adhaeribacter</taxon>
    </lineage>
</organism>
<evidence type="ECO:0000256" key="3">
    <source>
        <dbReference type="ARBA" id="ARBA00023110"/>
    </source>
</evidence>
<keyword evidence="9" id="KW-1185">Reference proteome</keyword>
<gene>
    <name evidence="8" type="ORF">I5M27_16180</name>
</gene>
<dbReference type="PROSITE" id="PS50059">
    <property type="entry name" value="FKBP_PPIASE"/>
    <property type="match status" value="1"/>
</dbReference>
<dbReference type="InterPro" id="IPR046357">
    <property type="entry name" value="PPIase_dom_sf"/>
</dbReference>
<sequence>MLNKAKFLVPVLAGMFLMQSCQDKGKKGEFTQGEGSLEYMIFSKGKDGKYEPKENAASDTSLIGQVMTMQQVVKNDKDSVLFSTYTAKQPAMALMNAAPYKGSLEGALLMLKPGDSAVFKISADTLFAKSYQQPLPPFIKKGSKLTFHIVAEKLQSKEQAMADQQKMQEEKMKEMQAHAEKQIAVDDENIQKYLKEQNLTAQKTPSGLYYIITKKGTGPTPKPGQIVAVNYRGTTFDGKEFDSSAKAGVPFEFQIGQGMVIRGWDEGIALLNKGAKATLLIPSTLAYGQQGAGADIPADASLRFEVELVDIK</sequence>
<comment type="similarity">
    <text evidence="2 6">Belongs to the FKBP-type PPIase family.</text>
</comment>
<proteinExistence type="inferred from homology"/>
<dbReference type="InterPro" id="IPR001179">
    <property type="entry name" value="PPIase_FKBP_dom"/>
</dbReference>
<dbReference type="GO" id="GO:0016853">
    <property type="term" value="F:isomerase activity"/>
    <property type="evidence" value="ECO:0007669"/>
    <property type="project" value="UniProtKB-KW"/>
</dbReference>
<feature type="domain" description="PPIase FKBP-type" evidence="7">
    <location>
        <begin position="224"/>
        <end position="312"/>
    </location>
</feature>
<dbReference type="Pfam" id="PF00254">
    <property type="entry name" value="FKBP_C"/>
    <property type="match status" value="1"/>
</dbReference>
<dbReference type="PANTHER" id="PTHR43811:SF19">
    <property type="entry name" value="39 KDA FK506-BINDING NUCLEAR PROTEIN"/>
    <property type="match status" value="1"/>
</dbReference>
<evidence type="ECO:0000259" key="7">
    <source>
        <dbReference type="PROSITE" id="PS50059"/>
    </source>
</evidence>
<name>A0ABS1C582_9BACT</name>
<evidence type="ECO:0000256" key="6">
    <source>
        <dbReference type="RuleBase" id="RU003915"/>
    </source>
</evidence>
<evidence type="ECO:0000313" key="8">
    <source>
        <dbReference type="EMBL" id="MBK0404536.1"/>
    </source>
</evidence>
<evidence type="ECO:0000313" key="9">
    <source>
        <dbReference type="Proteomes" id="UP000644147"/>
    </source>
</evidence>
<evidence type="ECO:0000256" key="4">
    <source>
        <dbReference type="ARBA" id="ARBA00023235"/>
    </source>
</evidence>
<dbReference type="PANTHER" id="PTHR43811">
    <property type="entry name" value="FKBP-TYPE PEPTIDYL-PROLYL CIS-TRANS ISOMERASE FKPA"/>
    <property type="match status" value="1"/>
</dbReference>
<evidence type="ECO:0000256" key="1">
    <source>
        <dbReference type="ARBA" id="ARBA00000971"/>
    </source>
</evidence>
<comment type="caution">
    <text evidence="8">The sequence shown here is derived from an EMBL/GenBank/DDBJ whole genome shotgun (WGS) entry which is preliminary data.</text>
</comment>
<dbReference type="EMBL" id="JAEHFX010000009">
    <property type="protein sequence ID" value="MBK0404536.1"/>
    <property type="molecule type" value="Genomic_DNA"/>
</dbReference>
<keyword evidence="3 5" id="KW-0697">Rotamase</keyword>
<evidence type="ECO:0000256" key="5">
    <source>
        <dbReference type="PROSITE-ProRule" id="PRU00277"/>
    </source>
</evidence>
<dbReference type="SUPFAM" id="SSF54534">
    <property type="entry name" value="FKBP-like"/>
    <property type="match status" value="2"/>
</dbReference>
<evidence type="ECO:0000256" key="2">
    <source>
        <dbReference type="ARBA" id="ARBA00006577"/>
    </source>
</evidence>